<evidence type="ECO:0000256" key="5">
    <source>
        <dbReference type="PROSITE-ProRule" id="PRU00042"/>
    </source>
</evidence>
<sequence>MSPLPPVWNLIRASVLHNGPTLPSIRNQLTDHEKRYEELVATTHSYPTWTEFERTTLPSPPLAPASNACTTPPLEVSASYSPQQLHISASPVIMPVSSHYQLCSQNVVVRFQHQRHQSRRNHTPYDRSISNSPHPRTLIVPPLVPSSEPQLPRSSHAQCMTSAYSRYDAISQASEVSLGQPERVHSIHQLVTPHPSPPTTIQPPTPTTVFLKEPLEIPPPISCKICKIKFSRSNDLHRHNQTRHSGIKKHKCDQCGLLFSRSDSLKRHTRKFCTGITTKLE</sequence>
<dbReference type="InterPro" id="IPR036236">
    <property type="entry name" value="Znf_C2H2_sf"/>
</dbReference>
<dbReference type="InterPro" id="IPR013087">
    <property type="entry name" value="Znf_C2H2_type"/>
</dbReference>
<evidence type="ECO:0000256" key="4">
    <source>
        <dbReference type="ARBA" id="ARBA00022833"/>
    </source>
</evidence>
<dbReference type="PROSITE" id="PS50157">
    <property type="entry name" value="ZINC_FINGER_C2H2_2"/>
    <property type="match status" value="2"/>
</dbReference>
<dbReference type="EMBL" id="MCGO01000019">
    <property type="protein sequence ID" value="ORY45725.1"/>
    <property type="molecule type" value="Genomic_DNA"/>
</dbReference>
<keyword evidence="2" id="KW-0677">Repeat</keyword>
<evidence type="ECO:0000256" key="3">
    <source>
        <dbReference type="ARBA" id="ARBA00022771"/>
    </source>
</evidence>
<feature type="domain" description="C2H2-type" evidence="7">
    <location>
        <begin position="250"/>
        <end position="278"/>
    </location>
</feature>
<dbReference type="GO" id="GO:0008270">
    <property type="term" value="F:zinc ion binding"/>
    <property type="evidence" value="ECO:0007669"/>
    <property type="project" value="UniProtKB-KW"/>
</dbReference>
<feature type="domain" description="C2H2-type" evidence="7">
    <location>
        <begin position="221"/>
        <end position="249"/>
    </location>
</feature>
<evidence type="ECO:0000313" key="9">
    <source>
        <dbReference type="Proteomes" id="UP000193642"/>
    </source>
</evidence>
<dbReference type="PROSITE" id="PS00028">
    <property type="entry name" value="ZINC_FINGER_C2H2_1"/>
    <property type="match status" value="1"/>
</dbReference>
<dbReference type="Proteomes" id="UP000193642">
    <property type="component" value="Unassembled WGS sequence"/>
</dbReference>
<dbReference type="PANTHER" id="PTHR16515">
    <property type="entry name" value="PR DOMAIN ZINC FINGER PROTEIN"/>
    <property type="match status" value="1"/>
</dbReference>
<gene>
    <name evidence="8" type="ORF">BCR33DRAFT_784459</name>
</gene>
<evidence type="ECO:0000256" key="2">
    <source>
        <dbReference type="ARBA" id="ARBA00022737"/>
    </source>
</evidence>
<comment type="caution">
    <text evidence="8">The sequence shown here is derived from an EMBL/GenBank/DDBJ whole genome shotgun (WGS) entry which is preliminary data.</text>
</comment>
<keyword evidence="1" id="KW-0479">Metal-binding</keyword>
<dbReference type="FunFam" id="3.30.160.60:FF:000100">
    <property type="entry name" value="Zinc finger 45-like"/>
    <property type="match status" value="1"/>
</dbReference>
<evidence type="ECO:0000256" key="1">
    <source>
        <dbReference type="ARBA" id="ARBA00022723"/>
    </source>
</evidence>
<dbReference type="GO" id="GO:0010468">
    <property type="term" value="P:regulation of gene expression"/>
    <property type="evidence" value="ECO:0007669"/>
    <property type="project" value="TreeGrafter"/>
</dbReference>
<dbReference type="OrthoDB" id="6910977at2759"/>
<protein>
    <recommendedName>
        <fullName evidence="7">C2H2-type domain-containing protein</fullName>
    </recommendedName>
</protein>
<reference evidence="8 9" key="1">
    <citation type="submission" date="2016-07" db="EMBL/GenBank/DDBJ databases">
        <title>Pervasive Adenine N6-methylation of Active Genes in Fungi.</title>
        <authorList>
            <consortium name="DOE Joint Genome Institute"/>
            <person name="Mondo S.J."/>
            <person name="Dannebaum R.O."/>
            <person name="Kuo R.C."/>
            <person name="Labutti K."/>
            <person name="Haridas S."/>
            <person name="Kuo A."/>
            <person name="Salamov A."/>
            <person name="Ahrendt S.R."/>
            <person name="Lipzen A."/>
            <person name="Sullivan W."/>
            <person name="Andreopoulos W.B."/>
            <person name="Clum A."/>
            <person name="Lindquist E."/>
            <person name="Daum C."/>
            <person name="Ramamoorthy G.K."/>
            <person name="Gryganskyi A."/>
            <person name="Culley D."/>
            <person name="Magnuson J.K."/>
            <person name="James T.Y."/>
            <person name="O'Malley M.A."/>
            <person name="Stajich J.E."/>
            <person name="Spatafora J.W."/>
            <person name="Visel A."/>
            <person name="Grigoriev I.V."/>
        </authorList>
    </citation>
    <scope>NUCLEOTIDE SEQUENCE [LARGE SCALE GENOMIC DNA]</scope>
    <source>
        <strain evidence="8 9">JEL800</strain>
    </source>
</reference>
<keyword evidence="3 5" id="KW-0863">Zinc-finger</keyword>
<keyword evidence="4" id="KW-0862">Zinc</keyword>
<evidence type="ECO:0000259" key="7">
    <source>
        <dbReference type="PROSITE" id="PS50157"/>
    </source>
</evidence>
<keyword evidence="9" id="KW-1185">Reference proteome</keyword>
<dbReference type="GO" id="GO:0005634">
    <property type="term" value="C:nucleus"/>
    <property type="evidence" value="ECO:0007669"/>
    <property type="project" value="TreeGrafter"/>
</dbReference>
<proteinExistence type="predicted"/>
<dbReference type="SMART" id="SM00355">
    <property type="entry name" value="ZnF_C2H2"/>
    <property type="match status" value="2"/>
</dbReference>
<accession>A0A1Y2CHC7</accession>
<dbReference type="InterPro" id="IPR050331">
    <property type="entry name" value="Zinc_finger"/>
</dbReference>
<feature type="region of interest" description="Disordered" evidence="6">
    <location>
        <begin position="114"/>
        <end position="135"/>
    </location>
</feature>
<organism evidence="8 9">
    <name type="scientific">Rhizoclosmatium globosum</name>
    <dbReference type="NCBI Taxonomy" id="329046"/>
    <lineage>
        <taxon>Eukaryota</taxon>
        <taxon>Fungi</taxon>
        <taxon>Fungi incertae sedis</taxon>
        <taxon>Chytridiomycota</taxon>
        <taxon>Chytridiomycota incertae sedis</taxon>
        <taxon>Chytridiomycetes</taxon>
        <taxon>Chytridiales</taxon>
        <taxon>Chytriomycetaceae</taxon>
        <taxon>Rhizoclosmatium</taxon>
    </lineage>
</organism>
<dbReference type="AlphaFoldDB" id="A0A1Y2CHC7"/>
<dbReference type="STRING" id="329046.A0A1Y2CHC7"/>
<evidence type="ECO:0000313" key="8">
    <source>
        <dbReference type="EMBL" id="ORY45725.1"/>
    </source>
</evidence>
<dbReference type="Gene3D" id="3.30.160.60">
    <property type="entry name" value="Classic Zinc Finger"/>
    <property type="match status" value="1"/>
</dbReference>
<name>A0A1Y2CHC7_9FUNG</name>
<evidence type="ECO:0000256" key="6">
    <source>
        <dbReference type="SAM" id="MobiDB-lite"/>
    </source>
</evidence>
<dbReference type="PANTHER" id="PTHR16515:SF58">
    <property type="entry name" value="ZINC FINGER PROTEIN 22"/>
    <property type="match status" value="1"/>
</dbReference>
<dbReference type="SUPFAM" id="SSF57667">
    <property type="entry name" value="beta-beta-alpha zinc fingers"/>
    <property type="match status" value="1"/>
</dbReference>